<evidence type="ECO:0000256" key="1">
    <source>
        <dbReference type="ARBA" id="ARBA00004651"/>
    </source>
</evidence>
<evidence type="ECO:0000256" key="5">
    <source>
        <dbReference type="ARBA" id="ARBA00023136"/>
    </source>
</evidence>
<dbReference type="PANTHER" id="PTHR22750">
    <property type="entry name" value="G-PROTEIN COUPLED RECEPTOR"/>
    <property type="match status" value="1"/>
</dbReference>
<evidence type="ECO:0000256" key="3">
    <source>
        <dbReference type="ARBA" id="ARBA00022692"/>
    </source>
</evidence>
<keyword evidence="4 7" id="KW-1133">Transmembrane helix</keyword>
<dbReference type="InterPro" id="IPR000276">
    <property type="entry name" value="GPCR_Rhodpsn"/>
</dbReference>
<accession>A0ABN8RG85</accession>
<feature type="transmembrane region" description="Helical" evidence="7">
    <location>
        <begin position="208"/>
        <end position="228"/>
    </location>
</feature>
<feature type="transmembrane region" description="Helical" evidence="7">
    <location>
        <begin position="295"/>
        <end position="317"/>
    </location>
</feature>
<dbReference type="PROSITE" id="PS00237">
    <property type="entry name" value="G_PROTEIN_RECEP_F1_1"/>
    <property type="match status" value="1"/>
</dbReference>
<evidence type="ECO:0000313" key="10">
    <source>
        <dbReference type="Proteomes" id="UP001159405"/>
    </source>
</evidence>
<evidence type="ECO:0000256" key="7">
    <source>
        <dbReference type="SAM" id="Phobius"/>
    </source>
</evidence>
<dbReference type="PROSITE" id="PS50262">
    <property type="entry name" value="G_PROTEIN_RECEP_F1_2"/>
    <property type="match status" value="1"/>
</dbReference>
<feature type="transmembrane region" description="Helical" evidence="7">
    <location>
        <begin position="259"/>
        <end position="283"/>
    </location>
</feature>
<comment type="similarity">
    <text evidence="6">Belongs to the G-protein coupled receptor 1 family.</text>
</comment>
<protein>
    <recommendedName>
        <fullName evidence="8">G-protein coupled receptors family 1 profile domain-containing protein</fullName>
    </recommendedName>
</protein>
<keyword evidence="2" id="KW-1003">Cell membrane</keyword>
<sequence>MIQFVLPYNIGYTVNVNVKESFLYLRIMFNGSSTTRLTTSTPHLDVCSFYRNVRDGDVTPQDILVLVGAINALLSVVAVTGNTLILAAIWKNSSLRSPSYILLAGLAATDFATGLITQPLYVAYIFAGNNCTVVTAADVASRYFATVTAETITMMSVERWLHMSRRSLITVRRAYVIYGILLFLPVAYLPLHLWLVSMQSYGDFWEPLLHAVLSVICFSTTSFSYYKVFGIIRNQLRRVQAGQTSQSSPMASIKYKKSVYTILIILLVFLLCYSPHGITIFAHSLWTMSAVTFNVVWHFTATLVLISSSINPLLYYWRIREIRLGVKRLMRGIIC</sequence>
<evidence type="ECO:0000313" key="9">
    <source>
        <dbReference type="EMBL" id="CAH3177228.1"/>
    </source>
</evidence>
<evidence type="ECO:0000256" key="2">
    <source>
        <dbReference type="ARBA" id="ARBA00022475"/>
    </source>
</evidence>
<dbReference type="EMBL" id="CALNXK010000222">
    <property type="protein sequence ID" value="CAH3177228.1"/>
    <property type="molecule type" value="Genomic_DNA"/>
</dbReference>
<comment type="caution">
    <text evidence="9">The sequence shown here is derived from an EMBL/GenBank/DDBJ whole genome shotgun (WGS) entry which is preliminary data.</text>
</comment>
<dbReference type="Gene3D" id="1.20.1070.10">
    <property type="entry name" value="Rhodopsin 7-helix transmembrane proteins"/>
    <property type="match status" value="1"/>
</dbReference>
<dbReference type="CDD" id="cd00637">
    <property type="entry name" value="7tm_classA_rhodopsin-like"/>
    <property type="match status" value="1"/>
</dbReference>
<dbReference type="SUPFAM" id="SSF81321">
    <property type="entry name" value="Family A G protein-coupled receptor-like"/>
    <property type="match status" value="1"/>
</dbReference>
<keyword evidence="5 7" id="KW-0472">Membrane</keyword>
<keyword evidence="6" id="KW-0297">G-protein coupled receptor</keyword>
<dbReference type="PRINTS" id="PR00237">
    <property type="entry name" value="GPCRRHODOPSN"/>
</dbReference>
<dbReference type="Pfam" id="PF00001">
    <property type="entry name" value="7tm_1"/>
    <property type="match status" value="1"/>
</dbReference>
<evidence type="ECO:0000256" key="4">
    <source>
        <dbReference type="ARBA" id="ARBA00022989"/>
    </source>
</evidence>
<dbReference type="InterPro" id="IPR017452">
    <property type="entry name" value="GPCR_Rhodpsn_7TM"/>
</dbReference>
<feature type="transmembrane region" description="Helical" evidence="7">
    <location>
        <begin position="63"/>
        <end position="88"/>
    </location>
</feature>
<reference evidence="9 10" key="1">
    <citation type="submission" date="2022-05" db="EMBL/GenBank/DDBJ databases">
        <authorList>
            <consortium name="Genoscope - CEA"/>
            <person name="William W."/>
        </authorList>
    </citation>
    <scope>NUCLEOTIDE SEQUENCE [LARGE SCALE GENOMIC DNA]</scope>
</reference>
<dbReference type="SMART" id="SM01381">
    <property type="entry name" value="7TM_GPCR_Srsx"/>
    <property type="match status" value="1"/>
</dbReference>
<name>A0ABN8RG85_9CNID</name>
<comment type="subcellular location">
    <subcellularLocation>
        <location evidence="1">Cell membrane</location>
        <topology evidence="1">Multi-pass membrane protein</topology>
    </subcellularLocation>
</comment>
<dbReference type="Proteomes" id="UP001159405">
    <property type="component" value="Unassembled WGS sequence"/>
</dbReference>
<feature type="domain" description="G-protein coupled receptors family 1 profile" evidence="8">
    <location>
        <begin position="81"/>
        <end position="315"/>
    </location>
</feature>
<organism evidence="9 10">
    <name type="scientific">Porites lobata</name>
    <dbReference type="NCBI Taxonomy" id="104759"/>
    <lineage>
        <taxon>Eukaryota</taxon>
        <taxon>Metazoa</taxon>
        <taxon>Cnidaria</taxon>
        <taxon>Anthozoa</taxon>
        <taxon>Hexacorallia</taxon>
        <taxon>Scleractinia</taxon>
        <taxon>Fungiina</taxon>
        <taxon>Poritidae</taxon>
        <taxon>Porites</taxon>
    </lineage>
</organism>
<feature type="transmembrane region" description="Helical" evidence="7">
    <location>
        <begin position="174"/>
        <end position="196"/>
    </location>
</feature>
<evidence type="ECO:0000256" key="6">
    <source>
        <dbReference type="RuleBase" id="RU000688"/>
    </source>
</evidence>
<keyword evidence="6" id="KW-0807">Transducer</keyword>
<keyword evidence="10" id="KW-1185">Reference proteome</keyword>
<keyword evidence="3 6" id="KW-0812">Transmembrane</keyword>
<keyword evidence="6" id="KW-0675">Receptor</keyword>
<evidence type="ECO:0000259" key="8">
    <source>
        <dbReference type="PROSITE" id="PS50262"/>
    </source>
</evidence>
<proteinExistence type="inferred from homology"/>
<gene>
    <name evidence="9" type="ORF">PLOB_00019115</name>
</gene>
<feature type="transmembrane region" description="Helical" evidence="7">
    <location>
        <begin position="100"/>
        <end position="123"/>
    </location>
</feature>